<dbReference type="Proteomes" id="UP000824533">
    <property type="component" value="Linkage Group LG29"/>
</dbReference>
<protein>
    <submittedName>
        <fullName evidence="1">Uncharacterized protein</fullName>
    </submittedName>
</protein>
<reference evidence="1 2" key="1">
    <citation type="journal article" date="2021" name="Front. Genet.">
        <title>Chromosome-Level Genome Assembly Reveals Significant Gene Expansion in the Toll and IMD Signaling Pathways of Dendrolimus kikuchii.</title>
        <authorList>
            <person name="Zhou J."/>
            <person name="Wu P."/>
            <person name="Xiong Z."/>
            <person name="Liu N."/>
            <person name="Zhao N."/>
            <person name="Ji M."/>
            <person name="Qiu Y."/>
            <person name="Yang B."/>
        </authorList>
    </citation>
    <scope>NUCLEOTIDE SEQUENCE [LARGE SCALE GENOMIC DNA]</scope>
    <source>
        <strain evidence="1">Ann1</strain>
    </source>
</reference>
<keyword evidence="2" id="KW-1185">Reference proteome</keyword>
<comment type="caution">
    <text evidence="1">The sequence shown here is derived from an EMBL/GenBank/DDBJ whole genome shotgun (WGS) entry which is preliminary data.</text>
</comment>
<evidence type="ECO:0000313" key="2">
    <source>
        <dbReference type="Proteomes" id="UP000824533"/>
    </source>
</evidence>
<dbReference type="EMBL" id="CM034415">
    <property type="protein sequence ID" value="KAJ0169945.1"/>
    <property type="molecule type" value="Genomic_DNA"/>
</dbReference>
<evidence type="ECO:0000313" key="1">
    <source>
        <dbReference type="EMBL" id="KAJ0169945.1"/>
    </source>
</evidence>
<name>A0ACC1CEN5_9NEOP</name>
<sequence length="340" mass="36679">MADKPPGKPAASSRDPRLVYRPIVPTTPIATTSTSTPPTAGGTPLVPAGYVYPERGERGPRQVGGKSGRSSSEDEEQKPSKRLDTASTPSPSDPEEGGGEEMASTSATSATEESGSESSTSSADTTPSRSTSYVELENLANVGKAAATNTQEKDTSAAAGSIGAAADGRRPHSRRRQRTPSSPQLRQKYHRRGGEGQHWQFRPMTPPTDTPPCRNARSDTGRGASIADARQSPHRRRGRDRATPKRPPHARTALIAGKKCHQQRRRLYTDNSPKSHRSRMAVNQEGTPGDNRGRSWLLGRLHQHSQNSSHFKFNHCRKGSHAARQGAPPLLPHQPSLTLL</sequence>
<accession>A0ACC1CEN5</accession>
<proteinExistence type="predicted"/>
<gene>
    <name evidence="1" type="ORF">K1T71_014551</name>
</gene>
<organism evidence="1 2">
    <name type="scientific">Dendrolimus kikuchii</name>
    <dbReference type="NCBI Taxonomy" id="765133"/>
    <lineage>
        <taxon>Eukaryota</taxon>
        <taxon>Metazoa</taxon>
        <taxon>Ecdysozoa</taxon>
        <taxon>Arthropoda</taxon>
        <taxon>Hexapoda</taxon>
        <taxon>Insecta</taxon>
        <taxon>Pterygota</taxon>
        <taxon>Neoptera</taxon>
        <taxon>Endopterygota</taxon>
        <taxon>Lepidoptera</taxon>
        <taxon>Glossata</taxon>
        <taxon>Ditrysia</taxon>
        <taxon>Bombycoidea</taxon>
        <taxon>Lasiocampidae</taxon>
        <taxon>Dendrolimus</taxon>
    </lineage>
</organism>